<dbReference type="Proteomes" id="UP001596495">
    <property type="component" value="Unassembled WGS sequence"/>
</dbReference>
<evidence type="ECO:0000313" key="11">
    <source>
        <dbReference type="EMBL" id="MFC7434803.1"/>
    </source>
</evidence>
<keyword evidence="2" id="KW-0813">Transport</keyword>
<feature type="domain" description="Type II secretion system protein GspC N-terminal" evidence="10">
    <location>
        <begin position="78"/>
        <end position="146"/>
    </location>
</feature>
<feature type="transmembrane region" description="Helical" evidence="9">
    <location>
        <begin position="21"/>
        <end position="44"/>
    </location>
</feature>
<name>A0ABW2R9R0_9BURK</name>
<accession>A0ABW2R9R0</accession>
<dbReference type="RefSeq" id="WP_382256573.1">
    <property type="nucleotide sequence ID" value="NZ_JBHTBX010000005.1"/>
</dbReference>
<evidence type="ECO:0000259" key="10">
    <source>
        <dbReference type="Pfam" id="PF11356"/>
    </source>
</evidence>
<keyword evidence="8 9" id="KW-0472">Membrane</keyword>
<keyword evidence="12" id="KW-1185">Reference proteome</keyword>
<evidence type="ECO:0000256" key="6">
    <source>
        <dbReference type="ARBA" id="ARBA00022927"/>
    </source>
</evidence>
<keyword evidence="4" id="KW-0997">Cell inner membrane</keyword>
<evidence type="ECO:0000256" key="9">
    <source>
        <dbReference type="SAM" id="Phobius"/>
    </source>
</evidence>
<proteinExistence type="predicted"/>
<dbReference type="EMBL" id="JBHTBX010000005">
    <property type="protein sequence ID" value="MFC7434803.1"/>
    <property type="molecule type" value="Genomic_DNA"/>
</dbReference>
<keyword evidence="6" id="KW-0653">Protein transport</keyword>
<keyword evidence="3" id="KW-1003">Cell membrane</keyword>
<evidence type="ECO:0000256" key="4">
    <source>
        <dbReference type="ARBA" id="ARBA00022519"/>
    </source>
</evidence>
<keyword evidence="5 9" id="KW-0812">Transmembrane</keyword>
<evidence type="ECO:0000256" key="2">
    <source>
        <dbReference type="ARBA" id="ARBA00022448"/>
    </source>
</evidence>
<keyword evidence="7 9" id="KW-1133">Transmembrane helix</keyword>
<evidence type="ECO:0000256" key="8">
    <source>
        <dbReference type="ARBA" id="ARBA00023136"/>
    </source>
</evidence>
<gene>
    <name evidence="11" type="ORF">ACFQNJ_09790</name>
</gene>
<dbReference type="Pfam" id="PF11356">
    <property type="entry name" value="T2SSC"/>
    <property type="match status" value="1"/>
</dbReference>
<dbReference type="InterPro" id="IPR024961">
    <property type="entry name" value="T2SS_GspC_N"/>
</dbReference>
<evidence type="ECO:0000256" key="1">
    <source>
        <dbReference type="ARBA" id="ARBA00004533"/>
    </source>
</evidence>
<organism evidence="11 12">
    <name type="scientific">Hydrogenophaga bisanensis</name>
    <dbReference type="NCBI Taxonomy" id="439611"/>
    <lineage>
        <taxon>Bacteria</taxon>
        <taxon>Pseudomonadati</taxon>
        <taxon>Pseudomonadota</taxon>
        <taxon>Betaproteobacteria</taxon>
        <taxon>Burkholderiales</taxon>
        <taxon>Comamonadaceae</taxon>
        <taxon>Hydrogenophaga</taxon>
    </lineage>
</organism>
<protein>
    <submittedName>
        <fullName evidence="11">Type II secretion system protein N</fullName>
    </submittedName>
</protein>
<sequence>MKLQTLPGRGNWKLLATRADLRLPMIGAVVTWLLAGAAVVWWLLAFSGRGSWQPVPVLPAPAVVADPAAVARALGYRENASPVAAPSQPSPVSRLRLLGVAAQPASQGAALLSVDGQPPRPFRVGDKVADTWVLESVDRQRVRLSASDGAGGAVELTLPPSTP</sequence>
<reference evidence="12" key="1">
    <citation type="journal article" date="2019" name="Int. J. Syst. Evol. Microbiol.">
        <title>The Global Catalogue of Microorganisms (GCM) 10K type strain sequencing project: providing services to taxonomists for standard genome sequencing and annotation.</title>
        <authorList>
            <consortium name="The Broad Institute Genomics Platform"/>
            <consortium name="The Broad Institute Genome Sequencing Center for Infectious Disease"/>
            <person name="Wu L."/>
            <person name="Ma J."/>
        </authorList>
    </citation>
    <scope>NUCLEOTIDE SEQUENCE [LARGE SCALE GENOMIC DNA]</scope>
    <source>
        <strain evidence="12">CCUG 54518</strain>
    </source>
</reference>
<comment type="caution">
    <text evidence="11">The sequence shown here is derived from an EMBL/GenBank/DDBJ whole genome shotgun (WGS) entry which is preliminary data.</text>
</comment>
<evidence type="ECO:0000256" key="3">
    <source>
        <dbReference type="ARBA" id="ARBA00022475"/>
    </source>
</evidence>
<evidence type="ECO:0000313" key="12">
    <source>
        <dbReference type="Proteomes" id="UP001596495"/>
    </source>
</evidence>
<comment type="subcellular location">
    <subcellularLocation>
        <location evidence="1">Cell inner membrane</location>
    </subcellularLocation>
</comment>
<evidence type="ECO:0000256" key="5">
    <source>
        <dbReference type="ARBA" id="ARBA00022692"/>
    </source>
</evidence>
<evidence type="ECO:0000256" key="7">
    <source>
        <dbReference type="ARBA" id="ARBA00022989"/>
    </source>
</evidence>